<dbReference type="EMBL" id="DSHZ01000322">
    <property type="protein sequence ID" value="HEO42543.1"/>
    <property type="molecule type" value="Genomic_DNA"/>
</dbReference>
<reference evidence="2" key="1">
    <citation type="journal article" date="2020" name="mSystems">
        <title>Genome- and Community-Level Interaction Insights into Carbon Utilization and Element Cycling Functions of Hydrothermarchaeota in Hydrothermal Sediment.</title>
        <authorList>
            <person name="Zhou Z."/>
            <person name="Liu Y."/>
            <person name="Xu W."/>
            <person name="Pan J."/>
            <person name="Luo Z.H."/>
            <person name="Li M."/>
        </authorList>
    </citation>
    <scope>NUCLEOTIDE SEQUENCE [LARGE SCALE GENOMIC DNA]</scope>
    <source>
        <strain evidence="2">SpSt-189</strain>
    </source>
</reference>
<name>A0A831UID4_9DEIN</name>
<accession>A0A831UID4</accession>
<feature type="compositionally biased region" description="Polar residues" evidence="1">
    <location>
        <begin position="52"/>
        <end position="63"/>
    </location>
</feature>
<evidence type="ECO:0000256" key="1">
    <source>
        <dbReference type="SAM" id="MobiDB-lite"/>
    </source>
</evidence>
<dbReference type="AlphaFoldDB" id="A0A831UID4"/>
<proteinExistence type="predicted"/>
<feature type="region of interest" description="Disordered" evidence="1">
    <location>
        <begin position="49"/>
        <end position="68"/>
    </location>
</feature>
<organism evidence="2">
    <name type="scientific">Thermus islandicus</name>
    <dbReference type="NCBI Taxonomy" id="540988"/>
    <lineage>
        <taxon>Bacteria</taxon>
        <taxon>Thermotogati</taxon>
        <taxon>Deinococcota</taxon>
        <taxon>Deinococci</taxon>
        <taxon>Thermales</taxon>
        <taxon>Thermaceae</taxon>
        <taxon>Thermus</taxon>
    </lineage>
</organism>
<protein>
    <submittedName>
        <fullName evidence="2">Uncharacterized protein</fullName>
    </submittedName>
</protein>
<gene>
    <name evidence="2" type="ORF">ENP09_06715</name>
</gene>
<evidence type="ECO:0000313" key="2">
    <source>
        <dbReference type="EMBL" id="HEO42543.1"/>
    </source>
</evidence>
<comment type="caution">
    <text evidence="2">The sequence shown here is derived from an EMBL/GenBank/DDBJ whole genome shotgun (WGS) entry which is preliminary data.</text>
</comment>
<sequence length="81" mass="8928">MALYRARASGTALPRKALCDPGSLDPRTGHSWDWLRAYQPGLSFHYLPGPNLGSTGRTKSSGASLEERRRDLEAQVLLSCR</sequence>
<feature type="region of interest" description="Disordered" evidence="1">
    <location>
        <begin position="1"/>
        <end position="20"/>
    </location>
</feature>